<sequence>MMDNLQYAFDGAWRVLLVGLVFGAGLPLVFALGIRSFAWGAGGTAEVSGAAGNPVGKLLAGLCLAVVLAGVALGITIIAATGFGKEVSFEHGYPTIVAKEG</sequence>
<keyword evidence="1" id="KW-0472">Membrane</keyword>
<feature type="transmembrane region" description="Helical" evidence="1">
    <location>
        <begin position="12"/>
        <end position="38"/>
    </location>
</feature>
<keyword evidence="1" id="KW-1133">Transmembrane helix</keyword>
<evidence type="ECO:0000313" key="2">
    <source>
        <dbReference type="EMBL" id="GAA4690847.1"/>
    </source>
</evidence>
<reference evidence="3" key="1">
    <citation type="journal article" date="2019" name="Int. J. Syst. Evol. Microbiol.">
        <title>The Global Catalogue of Microorganisms (GCM) 10K type strain sequencing project: providing services to taxonomists for standard genome sequencing and annotation.</title>
        <authorList>
            <consortium name="The Broad Institute Genomics Platform"/>
            <consortium name="The Broad Institute Genome Sequencing Center for Infectious Disease"/>
            <person name="Wu L."/>
            <person name="Ma J."/>
        </authorList>
    </citation>
    <scope>NUCLEOTIDE SEQUENCE [LARGE SCALE GENOMIC DNA]</scope>
    <source>
        <strain evidence="3">JCM 18531</strain>
    </source>
</reference>
<organism evidence="2 3">
    <name type="scientific">Nocardioides conyzicola</name>
    <dbReference type="NCBI Taxonomy" id="1651781"/>
    <lineage>
        <taxon>Bacteria</taxon>
        <taxon>Bacillati</taxon>
        <taxon>Actinomycetota</taxon>
        <taxon>Actinomycetes</taxon>
        <taxon>Propionibacteriales</taxon>
        <taxon>Nocardioidaceae</taxon>
        <taxon>Nocardioides</taxon>
    </lineage>
</organism>
<evidence type="ECO:0000256" key="1">
    <source>
        <dbReference type="SAM" id="Phobius"/>
    </source>
</evidence>
<keyword evidence="3" id="KW-1185">Reference proteome</keyword>
<keyword evidence="1" id="KW-0812">Transmembrane</keyword>
<name>A0ABP8WK62_9ACTN</name>
<gene>
    <name evidence="2" type="ORF">GCM10023349_01730</name>
</gene>
<feature type="transmembrane region" description="Helical" evidence="1">
    <location>
        <begin position="58"/>
        <end position="83"/>
    </location>
</feature>
<comment type="caution">
    <text evidence="2">The sequence shown here is derived from an EMBL/GenBank/DDBJ whole genome shotgun (WGS) entry which is preliminary data.</text>
</comment>
<proteinExistence type="predicted"/>
<evidence type="ECO:0000313" key="3">
    <source>
        <dbReference type="Proteomes" id="UP001499974"/>
    </source>
</evidence>
<accession>A0ABP8WK62</accession>
<dbReference type="RefSeq" id="WP_345518286.1">
    <property type="nucleotide sequence ID" value="NZ_BAABKM010000001.1"/>
</dbReference>
<dbReference type="Proteomes" id="UP001499974">
    <property type="component" value="Unassembled WGS sequence"/>
</dbReference>
<protein>
    <submittedName>
        <fullName evidence="2">Uncharacterized protein</fullName>
    </submittedName>
</protein>
<dbReference type="EMBL" id="BAABKM010000001">
    <property type="protein sequence ID" value="GAA4690847.1"/>
    <property type="molecule type" value="Genomic_DNA"/>
</dbReference>